<keyword evidence="2" id="KW-1185">Reference proteome</keyword>
<accession>A0ABT8ZPU7</accession>
<dbReference type="Gene3D" id="3.30.460.10">
    <property type="entry name" value="Beta Polymerase, domain 2"/>
    <property type="match status" value="1"/>
</dbReference>
<dbReference type="PANTHER" id="PTHR34822">
    <property type="entry name" value="GRPB DOMAIN PROTEIN (AFU_ORTHOLOGUE AFUA_1G01530)"/>
    <property type="match status" value="1"/>
</dbReference>
<dbReference type="Proteomes" id="UP001176471">
    <property type="component" value="Unassembled WGS sequence"/>
</dbReference>
<reference evidence="1" key="1">
    <citation type="submission" date="2023-07" db="EMBL/GenBank/DDBJ databases">
        <title>Bacterial whole genome sequence for Sphingobium sp. HBC34.</title>
        <authorList>
            <person name="Le V."/>
            <person name="Ko S.-R."/>
            <person name="Ahn C.-Y."/>
            <person name="Oh H.-M."/>
        </authorList>
    </citation>
    <scope>NUCLEOTIDE SEQUENCE</scope>
    <source>
        <strain evidence="1">HBC34</strain>
    </source>
</reference>
<sequence>MQIVIIPHQDSWAADFAVLKDALLQAAPSGSYIHHIGSTAIAGLPAKDVIDVQVTVDDLMHVDEARFEQAGFRSTDICNDHCPPGLHLAPSQLGKRFFKGYQRAANIHVRQKGFFNQRFALLCRDFLRARPVAAAAYGLIKQRLSDRFPTDVDFYYDIKDPVFDIIVEGANVWAEATDWVEPPAD</sequence>
<dbReference type="InterPro" id="IPR007344">
    <property type="entry name" value="GrpB/CoaE"/>
</dbReference>
<gene>
    <name evidence="1" type="ORF">Q4610_16070</name>
</gene>
<protein>
    <submittedName>
        <fullName evidence="1">GrpB family protein</fullName>
    </submittedName>
</protein>
<evidence type="ECO:0000313" key="2">
    <source>
        <dbReference type="Proteomes" id="UP001176471"/>
    </source>
</evidence>
<proteinExistence type="predicted"/>
<comment type="caution">
    <text evidence="1">The sequence shown here is derived from an EMBL/GenBank/DDBJ whole genome shotgun (WGS) entry which is preliminary data.</text>
</comment>
<dbReference type="InterPro" id="IPR043519">
    <property type="entry name" value="NT_sf"/>
</dbReference>
<dbReference type="EMBL" id="JAUQOM010000009">
    <property type="protein sequence ID" value="MDO7836564.1"/>
    <property type="molecule type" value="Genomic_DNA"/>
</dbReference>
<name>A0ABT8ZPU7_9SPHN</name>
<dbReference type="PANTHER" id="PTHR34822:SF1">
    <property type="entry name" value="GRPB FAMILY PROTEIN"/>
    <property type="match status" value="1"/>
</dbReference>
<organism evidence="1 2">
    <name type="scientific">Sphingobium cyanobacteriorum</name>
    <dbReference type="NCBI Taxonomy" id="3063954"/>
    <lineage>
        <taxon>Bacteria</taxon>
        <taxon>Pseudomonadati</taxon>
        <taxon>Pseudomonadota</taxon>
        <taxon>Alphaproteobacteria</taxon>
        <taxon>Sphingomonadales</taxon>
        <taxon>Sphingomonadaceae</taxon>
        <taxon>Sphingobium</taxon>
    </lineage>
</organism>
<dbReference type="Pfam" id="PF04229">
    <property type="entry name" value="GrpB"/>
    <property type="match status" value="1"/>
</dbReference>
<dbReference type="RefSeq" id="WP_304536982.1">
    <property type="nucleotide sequence ID" value="NZ_JAUQOM010000009.1"/>
</dbReference>
<dbReference type="SUPFAM" id="SSF81301">
    <property type="entry name" value="Nucleotidyltransferase"/>
    <property type="match status" value="1"/>
</dbReference>
<evidence type="ECO:0000313" key="1">
    <source>
        <dbReference type="EMBL" id="MDO7836564.1"/>
    </source>
</evidence>